<protein>
    <submittedName>
        <fullName evidence="1">Uncharacterized protein</fullName>
    </submittedName>
</protein>
<evidence type="ECO:0000313" key="2">
    <source>
        <dbReference type="Proteomes" id="UP001152531"/>
    </source>
</evidence>
<sequence length="664" mass="76327">MGISDFEFSDDDEEFLKPLGSVPPTIDTDKGQSMDVDHNSTNTSLTSIDYSKVPQSIKDKLYQADGEVAILKSQLHQSKTQNHQELTRLTHEYDTTRSSMQDQIASLKAQVQSLEDQRVFLENEVRASSKKRRTNTQIEPPTVPTAKVIKIQNETSLLIDYIWKLTINGSSRTTMNYLSKICFDKPIIINNFKFTAKSPISALILEYLILQKELRLDVLFENFLNLLIKLIERLIDLNLLLSIPFLLSLIHGTLLFKPLATSNHLIELLVGRLVRVVKKFGYNLNTEEMINLNINLTLQEKLLQKFIIICAMDTIEILMSFTVFNKDPESKLAVKLYDTHEIKKLLEFFIPHNIERDQNSLQINIVYNLINIVKYVVHPTNQGHEILKKLTPLLFKLCLIDIPIKEEFKFLGLNRYLGNNEDLAKFDLIIPLDTDKLNNSIIFKPNPIISFKSSITPYKCSFNHAIHTMELQLEIIRTIDDYIVNSLDLTVIKNKDTVKILVNILNLQLNQMKKSPRSKLIGQRIKIVSNVIKILNYLFKFESEIGVIIYNDTLVELVLMLSRLAFGSENLHISSGDLVRKLRLKGYKGRIFNRNQEIMAREIHHLTSNDNVNEIIEAEIDFPNGLEYPFDSETIELTREILGKVINTEAADNLYININGDILE</sequence>
<comment type="caution">
    <text evidence="1">The sequence shown here is derived from an EMBL/GenBank/DDBJ whole genome shotgun (WGS) entry which is preliminary data.</text>
</comment>
<accession>A0ACA9YE67</accession>
<evidence type="ECO:0000313" key="1">
    <source>
        <dbReference type="EMBL" id="CAH6722958.1"/>
    </source>
</evidence>
<proteinExistence type="predicted"/>
<reference evidence="1" key="1">
    <citation type="submission" date="2022-06" db="EMBL/GenBank/DDBJ databases">
        <authorList>
            <person name="Legras J.-L."/>
            <person name="Devillers H."/>
            <person name="Grondin C."/>
        </authorList>
    </citation>
    <scope>NUCLEOTIDE SEQUENCE</scope>
    <source>
        <strain evidence="1">CLIB 1444</strain>
    </source>
</reference>
<gene>
    <name evidence="1" type="ORF">CLIB1444_12S01068</name>
</gene>
<dbReference type="EMBL" id="CALSDN010000012">
    <property type="protein sequence ID" value="CAH6722958.1"/>
    <property type="molecule type" value="Genomic_DNA"/>
</dbReference>
<organism evidence="1 2">
    <name type="scientific">[Candida] jaroonii</name>
    <dbReference type="NCBI Taxonomy" id="467808"/>
    <lineage>
        <taxon>Eukaryota</taxon>
        <taxon>Fungi</taxon>
        <taxon>Dikarya</taxon>
        <taxon>Ascomycota</taxon>
        <taxon>Saccharomycotina</taxon>
        <taxon>Pichiomycetes</taxon>
        <taxon>Debaryomycetaceae</taxon>
        <taxon>Yamadazyma</taxon>
    </lineage>
</organism>
<name>A0ACA9YE67_9ASCO</name>
<dbReference type="Proteomes" id="UP001152531">
    <property type="component" value="Unassembled WGS sequence"/>
</dbReference>
<keyword evidence="2" id="KW-1185">Reference proteome</keyword>